<organism evidence="7 8">
    <name type="scientific">Acidovorax soli</name>
    <dbReference type="NCBI Taxonomy" id="592050"/>
    <lineage>
        <taxon>Bacteria</taxon>
        <taxon>Pseudomonadati</taxon>
        <taxon>Pseudomonadota</taxon>
        <taxon>Betaproteobacteria</taxon>
        <taxon>Burkholderiales</taxon>
        <taxon>Comamonadaceae</taxon>
        <taxon>Acidovorax</taxon>
    </lineage>
</organism>
<evidence type="ECO:0000259" key="5">
    <source>
        <dbReference type="Pfam" id="PF01709"/>
    </source>
</evidence>
<protein>
    <recommendedName>
        <fullName evidence="4">Probable transcriptional regulatory protein SAMN05421875_101337</fullName>
    </recommendedName>
</protein>
<sequence length="237" mass="25182">MGAQWKAKGKAQVADARGKLFGKLAKEIMVAARGGADPAGNSRLRLVVEQARKVSMPKDTLERAIKKGAGIGSEAVHFEHVIYEGYAPHQVAVMVECLTDNVKRTAPEMRVLFRKGQLGTSGSVAWDFDHVGMIEAEPAVAGADPEEAAIEAGAQDCEAGDEAGTTTFWTDPAELDLVSRALPAHGFTVLSAKLGYKPKNPVNPANLTPEQLEEVESFLAAIDANDDVQNVFVSLGS</sequence>
<dbReference type="RefSeq" id="WP_092696699.1">
    <property type="nucleotide sequence ID" value="NZ_CAXIQL010000088.1"/>
</dbReference>
<dbReference type="GeneID" id="34234754"/>
<reference evidence="8" key="1">
    <citation type="submission" date="2016-10" db="EMBL/GenBank/DDBJ databases">
        <authorList>
            <person name="Varghese N."/>
            <person name="Submissions S."/>
        </authorList>
    </citation>
    <scope>NUCLEOTIDE SEQUENCE [LARGE SCALE GENOMIC DNA]</scope>
    <source>
        <strain evidence="8">DSM 25157</strain>
    </source>
</reference>
<dbReference type="PANTHER" id="PTHR12532:SF0">
    <property type="entry name" value="TRANSLATIONAL ACTIVATOR OF CYTOCHROME C OXIDASE 1"/>
    <property type="match status" value="1"/>
</dbReference>
<dbReference type="InterPro" id="IPR029072">
    <property type="entry name" value="YebC-like"/>
</dbReference>
<proteinExistence type="inferred from homology"/>
<dbReference type="InterPro" id="IPR017856">
    <property type="entry name" value="Integrase-like_N"/>
</dbReference>
<keyword evidence="4" id="KW-0963">Cytoplasm</keyword>
<dbReference type="InterPro" id="IPR048300">
    <property type="entry name" value="TACO1_YebC-like_2nd/3rd_dom"/>
</dbReference>
<evidence type="ECO:0000313" key="8">
    <source>
        <dbReference type="Proteomes" id="UP000199002"/>
    </source>
</evidence>
<dbReference type="SUPFAM" id="SSF75625">
    <property type="entry name" value="YebC-like"/>
    <property type="match status" value="1"/>
</dbReference>
<dbReference type="STRING" id="592050.SAMN05421875_101337"/>
<evidence type="ECO:0000256" key="1">
    <source>
        <dbReference type="ARBA" id="ARBA00008724"/>
    </source>
</evidence>
<evidence type="ECO:0000256" key="2">
    <source>
        <dbReference type="ARBA" id="ARBA00023015"/>
    </source>
</evidence>
<dbReference type="AlphaFoldDB" id="A0A1H3VRC9"/>
<comment type="similarity">
    <text evidence="1 4">Belongs to the TACO1 family.</text>
</comment>
<gene>
    <name evidence="7" type="ORF">SAMN05421875_101337</name>
</gene>
<evidence type="ECO:0000259" key="6">
    <source>
        <dbReference type="Pfam" id="PF20772"/>
    </source>
</evidence>
<dbReference type="InterPro" id="IPR026564">
    <property type="entry name" value="Transcrip_reg_TACO1-like_dom3"/>
</dbReference>
<feature type="domain" description="TACO1/YebC-like N-terminal" evidence="6">
    <location>
        <begin position="5"/>
        <end position="70"/>
    </location>
</feature>
<dbReference type="Proteomes" id="UP000199002">
    <property type="component" value="Unassembled WGS sequence"/>
</dbReference>
<dbReference type="Gene3D" id="1.10.10.200">
    <property type="match status" value="1"/>
</dbReference>
<comment type="subcellular location">
    <subcellularLocation>
        <location evidence="4">Cytoplasm</location>
    </subcellularLocation>
</comment>
<dbReference type="EMBL" id="FNQJ01000001">
    <property type="protein sequence ID" value="SDZ77310.1"/>
    <property type="molecule type" value="Genomic_DNA"/>
</dbReference>
<accession>A0A1H3VRC9</accession>
<dbReference type="InterPro" id="IPR002876">
    <property type="entry name" value="Transcrip_reg_TACO1-like"/>
</dbReference>
<dbReference type="NCBIfam" id="NF009044">
    <property type="entry name" value="PRK12378.1"/>
    <property type="match status" value="1"/>
</dbReference>
<dbReference type="GO" id="GO:0003677">
    <property type="term" value="F:DNA binding"/>
    <property type="evidence" value="ECO:0007669"/>
    <property type="project" value="UniProtKB-UniRule"/>
</dbReference>
<evidence type="ECO:0000313" key="7">
    <source>
        <dbReference type="EMBL" id="SDZ77310.1"/>
    </source>
</evidence>
<name>A0A1H3VRC9_9BURK</name>
<dbReference type="GO" id="GO:0005737">
    <property type="term" value="C:cytoplasm"/>
    <property type="evidence" value="ECO:0007669"/>
    <property type="project" value="UniProtKB-SubCell"/>
</dbReference>
<evidence type="ECO:0000256" key="3">
    <source>
        <dbReference type="ARBA" id="ARBA00023163"/>
    </source>
</evidence>
<dbReference type="HAMAP" id="MF_00693">
    <property type="entry name" value="Transcrip_reg_TACO1"/>
    <property type="match status" value="1"/>
</dbReference>
<keyword evidence="4 7" id="KW-0238">DNA-binding</keyword>
<keyword evidence="3 4" id="KW-0804">Transcription</keyword>
<keyword evidence="2 4" id="KW-0805">Transcription regulation</keyword>
<dbReference type="Pfam" id="PF01709">
    <property type="entry name" value="Transcrip_reg"/>
    <property type="match status" value="1"/>
</dbReference>
<dbReference type="InterPro" id="IPR049083">
    <property type="entry name" value="TACO1_YebC_N"/>
</dbReference>
<dbReference type="GO" id="GO:0006355">
    <property type="term" value="P:regulation of DNA-templated transcription"/>
    <property type="evidence" value="ECO:0007669"/>
    <property type="project" value="UniProtKB-UniRule"/>
</dbReference>
<feature type="domain" description="TACO1/YebC-like second and third" evidence="5">
    <location>
        <begin position="78"/>
        <end position="233"/>
    </location>
</feature>
<keyword evidence="8" id="KW-1185">Reference proteome</keyword>
<dbReference type="PANTHER" id="PTHR12532">
    <property type="entry name" value="TRANSLATIONAL ACTIVATOR OF CYTOCHROME C OXIDASE 1"/>
    <property type="match status" value="1"/>
</dbReference>
<evidence type="ECO:0000256" key="4">
    <source>
        <dbReference type="HAMAP-Rule" id="MF_00693"/>
    </source>
</evidence>
<dbReference type="Pfam" id="PF20772">
    <property type="entry name" value="TACO1_YebC_N"/>
    <property type="match status" value="1"/>
</dbReference>
<dbReference type="Gene3D" id="3.30.70.980">
    <property type="match status" value="2"/>
</dbReference>